<keyword evidence="5" id="KW-0804">Transcription</keyword>
<evidence type="ECO:0000256" key="5">
    <source>
        <dbReference type="ARBA" id="ARBA00023163"/>
    </source>
</evidence>
<comment type="similarity">
    <text evidence="1">Belongs to the WD repeat ESC family.</text>
</comment>
<dbReference type="SUPFAM" id="SSF50978">
    <property type="entry name" value="WD40 repeat-like"/>
    <property type="match status" value="1"/>
</dbReference>
<dbReference type="InterPro" id="IPR015943">
    <property type="entry name" value="WD40/YVTN_repeat-like_dom_sf"/>
</dbReference>
<comment type="caution">
    <text evidence="7">The sequence shown here is derived from an EMBL/GenBank/DDBJ whole genome shotgun (WGS) entry which is preliminary data.</text>
</comment>
<evidence type="ECO:0000313" key="8">
    <source>
        <dbReference type="Proteomes" id="UP001150925"/>
    </source>
</evidence>
<evidence type="ECO:0000313" key="7">
    <source>
        <dbReference type="EMBL" id="KAJ1960935.1"/>
    </source>
</evidence>
<dbReference type="PANTHER" id="PTHR10253">
    <property type="entry name" value="POLYCOMB PROTEIN"/>
    <property type="match status" value="1"/>
</dbReference>
<dbReference type="InterPro" id="IPR051243">
    <property type="entry name" value="PcG_WD-repeat"/>
</dbReference>
<evidence type="ECO:0000256" key="1">
    <source>
        <dbReference type="ARBA" id="ARBA00008075"/>
    </source>
</evidence>
<evidence type="ECO:0000256" key="2">
    <source>
        <dbReference type="ARBA" id="ARBA00022574"/>
    </source>
</evidence>
<sequence length="446" mass="49794">MTPAVAQDVDEVLETTLDSNSDSNVESTAKTMAATTLQDPASSTPVVSSPEPLTQDMVFRNMRLRRILRENHGKSLNQIVFFMNVKHRQHAPVGLEFQKTFDKQGAVERDEDDTSNLLATVGDCQASVYDNEHCGDHLDIMCNYRLGSESEGNETTTSIENSGGASLEFTTCCWIHREEDAWLAVAGSDAHIHILSLAYSKELGRLGGHTEAITDLQAHPLNDYHILSASKDGTVRLWDLRIHRCVCVFQVHTNVTSFHPSGRTFYTGTSRGKLEEWTIPCELLDSAASLDPDSSELPFQVAQGKSILTYHHGLSDVIVCIRQAQGNLVFSNASGMLVLCDYQGNILQQMRVKNNGTNRCRFDISLDEQYLCVGNGQGVVYVFQLTLGKIIAELKHKRSTKAIKTCVFTRDCRSILYGSDDAFLWRFDYIDDDTLREWATRHSVTD</sequence>
<dbReference type="PROSITE" id="PS50082">
    <property type="entry name" value="WD_REPEATS_2"/>
    <property type="match status" value="1"/>
</dbReference>
<dbReference type="OrthoDB" id="7318948at2759"/>
<keyword evidence="3" id="KW-0677">Repeat</keyword>
<gene>
    <name evidence="7" type="ORF">IWQ62_004042</name>
</gene>
<evidence type="ECO:0000256" key="3">
    <source>
        <dbReference type="ARBA" id="ARBA00022737"/>
    </source>
</evidence>
<keyword evidence="8" id="KW-1185">Reference proteome</keyword>
<keyword evidence="2 6" id="KW-0853">WD repeat</keyword>
<dbReference type="InterPro" id="IPR001680">
    <property type="entry name" value="WD40_rpt"/>
</dbReference>
<dbReference type="AlphaFoldDB" id="A0A9W8ALP6"/>
<dbReference type="Pfam" id="PF00400">
    <property type="entry name" value="WD40"/>
    <property type="match status" value="1"/>
</dbReference>
<dbReference type="EMBL" id="JANBPY010001237">
    <property type="protein sequence ID" value="KAJ1960935.1"/>
    <property type="molecule type" value="Genomic_DNA"/>
</dbReference>
<reference evidence="7" key="1">
    <citation type="submission" date="2022-07" db="EMBL/GenBank/DDBJ databases">
        <title>Phylogenomic reconstructions and comparative analyses of Kickxellomycotina fungi.</title>
        <authorList>
            <person name="Reynolds N.K."/>
            <person name="Stajich J.E."/>
            <person name="Barry K."/>
            <person name="Grigoriev I.V."/>
            <person name="Crous P."/>
            <person name="Smith M.E."/>
        </authorList>
    </citation>
    <scope>NUCLEOTIDE SEQUENCE</scope>
    <source>
        <strain evidence="7">RSA 1196</strain>
    </source>
</reference>
<accession>A0A9W8ALP6</accession>
<evidence type="ECO:0000256" key="4">
    <source>
        <dbReference type="ARBA" id="ARBA00023015"/>
    </source>
</evidence>
<dbReference type="PROSITE" id="PS50294">
    <property type="entry name" value="WD_REPEATS_REGION"/>
    <property type="match status" value="1"/>
</dbReference>
<dbReference type="Proteomes" id="UP001150925">
    <property type="component" value="Unassembled WGS sequence"/>
</dbReference>
<dbReference type="Gene3D" id="2.130.10.10">
    <property type="entry name" value="YVTN repeat-like/Quinoprotein amine dehydrogenase"/>
    <property type="match status" value="1"/>
</dbReference>
<proteinExistence type="inferred from homology"/>
<evidence type="ECO:0000256" key="6">
    <source>
        <dbReference type="PROSITE-ProRule" id="PRU00221"/>
    </source>
</evidence>
<dbReference type="SMART" id="SM00320">
    <property type="entry name" value="WD40"/>
    <property type="match status" value="6"/>
</dbReference>
<name>A0A9W8ALP6_9FUNG</name>
<dbReference type="InterPro" id="IPR036322">
    <property type="entry name" value="WD40_repeat_dom_sf"/>
</dbReference>
<keyword evidence="4" id="KW-0805">Transcription regulation</keyword>
<dbReference type="PROSITE" id="PS00678">
    <property type="entry name" value="WD_REPEATS_1"/>
    <property type="match status" value="1"/>
</dbReference>
<organism evidence="7 8">
    <name type="scientific">Dispira parvispora</name>
    <dbReference type="NCBI Taxonomy" id="1520584"/>
    <lineage>
        <taxon>Eukaryota</taxon>
        <taxon>Fungi</taxon>
        <taxon>Fungi incertae sedis</taxon>
        <taxon>Zoopagomycota</taxon>
        <taxon>Kickxellomycotina</taxon>
        <taxon>Dimargaritomycetes</taxon>
        <taxon>Dimargaritales</taxon>
        <taxon>Dimargaritaceae</taxon>
        <taxon>Dispira</taxon>
    </lineage>
</organism>
<protein>
    <submittedName>
        <fullName evidence="7">Uncharacterized protein</fullName>
    </submittedName>
</protein>
<dbReference type="InterPro" id="IPR019775">
    <property type="entry name" value="WD40_repeat_CS"/>
</dbReference>
<feature type="repeat" description="WD" evidence="6">
    <location>
        <begin position="206"/>
        <end position="241"/>
    </location>
</feature>